<keyword evidence="1" id="KW-1185">Reference proteome</keyword>
<proteinExistence type="predicted"/>
<evidence type="ECO:0000313" key="1">
    <source>
        <dbReference type="Proteomes" id="UP000887565"/>
    </source>
</evidence>
<name>A0A915I1P7_ROMCU</name>
<organism evidence="1 2">
    <name type="scientific">Romanomermis culicivorax</name>
    <name type="common">Nematode worm</name>
    <dbReference type="NCBI Taxonomy" id="13658"/>
    <lineage>
        <taxon>Eukaryota</taxon>
        <taxon>Metazoa</taxon>
        <taxon>Ecdysozoa</taxon>
        <taxon>Nematoda</taxon>
        <taxon>Enoplea</taxon>
        <taxon>Dorylaimia</taxon>
        <taxon>Mermithida</taxon>
        <taxon>Mermithoidea</taxon>
        <taxon>Mermithidae</taxon>
        <taxon>Romanomermis</taxon>
    </lineage>
</organism>
<protein>
    <submittedName>
        <fullName evidence="2">Uncharacterized protein</fullName>
    </submittedName>
</protein>
<dbReference type="WBParaSite" id="nRc.2.0.1.t08058-RA">
    <property type="protein sequence ID" value="nRc.2.0.1.t08058-RA"/>
    <property type="gene ID" value="nRc.2.0.1.g08058"/>
</dbReference>
<reference evidence="2" key="1">
    <citation type="submission" date="2022-11" db="UniProtKB">
        <authorList>
            <consortium name="WormBaseParasite"/>
        </authorList>
    </citation>
    <scope>IDENTIFICATION</scope>
</reference>
<accession>A0A915I1P7</accession>
<dbReference type="AlphaFoldDB" id="A0A915I1P7"/>
<evidence type="ECO:0000313" key="2">
    <source>
        <dbReference type="WBParaSite" id="nRc.2.0.1.t08058-RA"/>
    </source>
</evidence>
<dbReference type="Proteomes" id="UP000887565">
    <property type="component" value="Unplaced"/>
</dbReference>
<sequence length="82" mass="9106">MGTLVGSIAERLVSGDTVDPQVINFMRNQWQRRVSFVLKAILDGQFVQSTFGVVKSLGCMVCVNTNTLMFQKLLGTLPKQKD</sequence>